<evidence type="ECO:0000256" key="1">
    <source>
        <dbReference type="ARBA" id="ARBA00005010"/>
    </source>
</evidence>
<dbReference type="EMBL" id="FNJM01000026">
    <property type="protein sequence ID" value="SDP84515.1"/>
    <property type="molecule type" value="Genomic_DNA"/>
</dbReference>
<dbReference type="Proteomes" id="UP000198597">
    <property type="component" value="Unassembled WGS sequence"/>
</dbReference>
<organism evidence="6 7">
    <name type="scientific">Clostridium gasigenes</name>
    <dbReference type="NCBI Taxonomy" id="94869"/>
    <lineage>
        <taxon>Bacteria</taxon>
        <taxon>Bacillati</taxon>
        <taxon>Bacillota</taxon>
        <taxon>Clostridia</taxon>
        <taxon>Eubacteriales</taxon>
        <taxon>Clostridiaceae</taxon>
        <taxon>Clostridium</taxon>
    </lineage>
</organism>
<dbReference type="EC" id="1.3.1.76" evidence="2"/>
<keyword evidence="3" id="KW-0560">Oxidoreductase</keyword>
<accession>A0A1H0W1Y2</accession>
<keyword evidence="4" id="KW-0520">NAD</keyword>
<dbReference type="OrthoDB" id="1715866at2"/>
<sequence length="223" mass="25652">MSTNTGENIRTKEIEYTYLALMSHKLRVGIIGGGKAGFIKAKNFIEKGCYVEILSKTFLNEFINIECDNIVLNKRPYNKNFIEDKHIIILALDDKKLREEISSNCEELFKIFIDCSNFKEGMAVIPVQREISNISFALNTKVGNPKGAVLAAEAAMETLKGYDDFIEYTGLIRNKAKNLDYNKKEIIDFISTEDFKFIWKKNKSELALKLFFGKYIIEKLDMR</sequence>
<dbReference type="InterPro" id="IPR028161">
    <property type="entry name" value="Met8-like"/>
</dbReference>
<name>A0A1H0W1Y2_9CLOT</name>
<dbReference type="GO" id="GO:0043115">
    <property type="term" value="F:precorrin-2 dehydrogenase activity"/>
    <property type="evidence" value="ECO:0007669"/>
    <property type="project" value="UniProtKB-EC"/>
</dbReference>
<dbReference type="PANTHER" id="PTHR35330">
    <property type="entry name" value="SIROHEME BIOSYNTHESIS PROTEIN MET8"/>
    <property type="match status" value="1"/>
</dbReference>
<evidence type="ECO:0000313" key="7">
    <source>
        <dbReference type="Proteomes" id="UP000198597"/>
    </source>
</evidence>
<dbReference type="UniPathway" id="UPA00262">
    <property type="reaction ID" value="UER00222"/>
</dbReference>
<dbReference type="Pfam" id="PF13241">
    <property type="entry name" value="NAD_binding_7"/>
    <property type="match status" value="1"/>
</dbReference>
<dbReference type="RefSeq" id="WP_089973617.1">
    <property type="nucleotide sequence ID" value="NZ_FNJM01000026.1"/>
</dbReference>
<protein>
    <recommendedName>
        <fullName evidence="2">precorrin-2 dehydrogenase</fullName>
        <ecNumber evidence="2">1.3.1.76</ecNumber>
    </recommendedName>
</protein>
<evidence type="ECO:0000256" key="4">
    <source>
        <dbReference type="ARBA" id="ARBA00023027"/>
    </source>
</evidence>
<evidence type="ECO:0000256" key="5">
    <source>
        <dbReference type="ARBA" id="ARBA00023244"/>
    </source>
</evidence>
<comment type="pathway">
    <text evidence="1">Porphyrin-containing compound metabolism; siroheme biosynthesis; sirohydrochlorin from precorrin-2: step 1/1.</text>
</comment>
<keyword evidence="7" id="KW-1185">Reference proteome</keyword>
<gene>
    <name evidence="6" type="ORF">SAMN04488529_1263</name>
</gene>
<keyword evidence="5" id="KW-0627">Porphyrin biosynthesis</keyword>
<reference evidence="6 7" key="1">
    <citation type="submission" date="2016-10" db="EMBL/GenBank/DDBJ databases">
        <authorList>
            <person name="de Groot N.N."/>
        </authorList>
    </citation>
    <scope>NUCLEOTIDE SEQUENCE [LARGE SCALE GENOMIC DNA]</scope>
    <source>
        <strain evidence="6 7">DSM 12272</strain>
    </source>
</reference>
<dbReference type="AlphaFoldDB" id="A0A1H0W1Y2"/>
<evidence type="ECO:0000313" key="6">
    <source>
        <dbReference type="EMBL" id="SDP84515.1"/>
    </source>
</evidence>
<evidence type="ECO:0000256" key="2">
    <source>
        <dbReference type="ARBA" id="ARBA00012400"/>
    </source>
</evidence>
<dbReference type="NCBIfam" id="NF004045">
    <property type="entry name" value="PRK05562.1"/>
    <property type="match status" value="1"/>
</dbReference>
<dbReference type="GO" id="GO:0004325">
    <property type="term" value="F:ferrochelatase activity"/>
    <property type="evidence" value="ECO:0007669"/>
    <property type="project" value="InterPro"/>
</dbReference>
<dbReference type="GO" id="GO:0019354">
    <property type="term" value="P:siroheme biosynthetic process"/>
    <property type="evidence" value="ECO:0007669"/>
    <property type="project" value="UniProtKB-UniPathway"/>
</dbReference>
<dbReference type="STRING" id="94869.SAMN04488529_1263"/>
<evidence type="ECO:0000256" key="3">
    <source>
        <dbReference type="ARBA" id="ARBA00023002"/>
    </source>
</evidence>
<dbReference type="Gene3D" id="3.40.50.720">
    <property type="entry name" value="NAD(P)-binding Rossmann-like Domain"/>
    <property type="match status" value="1"/>
</dbReference>
<dbReference type="PANTHER" id="PTHR35330:SF1">
    <property type="entry name" value="SIROHEME BIOSYNTHESIS PROTEIN MET8"/>
    <property type="match status" value="1"/>
</dbReference>
<proteinExistence type="predicted"/>